<dbReference type="Gene3D" id="2.60.40.10">
    <property type="entry name" value="Immunoglobulins"/>
    <property type="match status" value="1"/>
</dbReference>
<protein>
    <recommendedName>
        <fullName evidence="1">Transglutaminase C-terminal domain-containing protein</fullName>
    </recommendedName>
</protein>
<organism evidence="2 3">
    <name type="scientific">Leptotrombidium deliense</name>
    <dbReference type="NCBI Taxonomy" id="299467"/>
    <lineage>
        <taxon>Eukaryota</taxon>
        <taxon>Metazoa</taxon>
        <taxon>Ecdysozoa</taxon>
        <taxon>Arthropoda</taxon>
        <taxon>Chelicerata</taxon>
        <taxon>Arachnida</taxon>
        <taxon>Acari</taxon>
        <taxon>Acariformes</taxon>
        <taxon>Trombidiformes</taxon>
        <taxon>Prostigmata</taxon>
        <taxon>Anystina</taxon>
        <taxon>Parasitengona</taxon>
        <taxon>Trombiculoidea</taxon>
        <taxon>Trombiculidae</taxon>
        <taxon>Leptotrombidium</taxon>
    </lineage>
</organism>
<dbReference type="OrthoDB" id="437511at2759"/>
<evidence type="ECO:0000313" key="3">
    <source>
        <dbReference type="Proteomes" id="UP000288716"/>
    </source>
</evidence>
<feature type="domain" description="Transglutaminase C-terminal" evidence="1">
    <location>
        <begin position="3"/>
        <end position="62"/>
    </location>
</feature>
<comment type="caution">
    <text evidence="2">The sequence shown here is derived from an EMBL/GenBank/DDBJ whole genome shotgun (WGS) entry which is preliminary data.</text>
</comment>
<name>A0A443RZV4_9ACAR</name>
<evidence type="ECO:0000259" key="1">
    <source>
        <dbReference type="Pfam" id="PF00927"/>
    </source>
</evidence>
<dbReference type="EMBL" id="NCKV01015520">
    <property type="protein sequence ID" value="RWS20781.1"/>
    <property type="molecule type" value="Genomic_DNA"/>
</dbReference>
<dbReference type="InterPro" id="IPR008958">
    <property type="entry name" value="Transglutaminase_C"/>
</dbReference>
<dbReference type="GO" id="GO:0003810">
    <property type="term" value="F:protein-glutamine gamma-glutamyltransferase activity"/>
    <property type="evidence" value="ECO:0007669"/>
    <property type="project" value="InterPro"/>
</dbReference>
<accession>A0A443RZV4</accession>
<proteinExistence type="predicted"/>
<gene>
    <name evidence="2" type="ORF">B4U80_14225</name>
</gene>
<dbReference type="SUPFAM" id="SSF49309">
    <property type="entry name" value="Transglutaminase, two C-terminal domains"/>
    <property type="match status" value="1"/>
</dbReference>
<dbReference type="InterPro" id="IPR036238">
    <property type="entry name" value="Transglutaminase_C_sf"/>
</dbReference>
<dbReference type="VEuPathDB" id="VectorBase:LDEU011259"/>
<dbReference type="InterPro" id="IPR013783">
    <property type="entry name" value="Ig-like_fold"/>
</dbReference>
<reference evidence="2 3" key="1">
    <citation type="journal article" date="2018" name="Gigascience">
        <title>Genomes of trombidid mites reveal novel predicted allergens and laterally-transferred genes associated with secondary metabolism.</title>
        <authorList>
            <person name="Dong X."/>
            <person name="Chaisiri K."/>
            <person name="Xia D."/>
            <person name="Armstrong S.D."/>
            <person name="Fang Y."/>
            <person name="Donnelly M.J."/>
            <person name="Kadowaki T."/>
            <person name="McGarry J.W."/>
            <person name="Darby A.C."/>
            <person name="Makepeace B.L."/>
        </authorList>
    </citation>
    <scope>NUCLEOTIDE SEQUENCE [LARGE SCALE GENOMIC DNA]</scope>
    <source>
        <strain evidence="2">UoL-UT</strain>
    </source>
</reference>
<dbReference type="Proteomes" id="UP000288716">
    <property type="component" value="Unassembled WGS sequence"/>
</dbReference>
<keyword evidence="3" id="KW-1185">Reference proteome</keyword>
<dbReference type="Pfam" id="PF00927">
    <property type="entry name" value="Transglut_C"/>
    <property type="match status" value="1"/>
</dbReference>
<evidence type="ECO:0000313" key="2">
    <source>
        <dbReference type="EMBL" id="RWS20781.1"/>
    </source>
</evidence>
<dbReference type="AlphaFoldDB" id="A0A443RZV4"/>
<sequence length="80" mass="9480">MNHIHVGQPIRVEILLRNHNVEPVKLTLSVTASSVYYNGKLKSEIKNKALKFTLKGLQRLHYKAYRSTYYYRRSICDERK</sequence>